<evidence type="ECO:0000313" key="2">
    <source>
        <dbReference type="Proteomes" id="UP000183832"/>
    </source>
</evidence>
<proteinExistence type="predicted"/>
<reference evidence="1 2" key="1">
    <citation type="submission" date="2015-04" db="EMBL/GenBank/DDBJ databases">
        <authorList>
            <person name="Syromyatnikov M.Y."/>
            <person name="Popov V.N."/>
        </authorList>
    </citation>
    <scope>NUCLEOTIDE SEQUENCE [LARGE SCALE GENOMIC DNA]</scope>
</reference>
<dbReference type="Proteomes" id="UP000183832">
    <property type="component" value="Unassembled WGS sequence"/>
</dbReference>
<name>A0A1J1HMR1_9DIPT</name>
<evidence type="ECO:0000313" key="1">
    <source>
        <dbReference type="EMBL" id="CRK87750.1"/>
    </source>
</evidence>
<protein>
    <submittedName>
        <fullName evidence="1">CLUMA_CG001601, isoform A</fullName>
    </submittedName>
</protein>
<dbReference type="EMBL" id="CVRI01000005">
    <property type="protein sequence ID" value="CRK87750.1"/>
    <property type="molecule type" value="Genomic_DNA"/>
</dbReference>
<keyword evidence="2" id="KW-1185">Reference proteome</keyword>
<gene>
    <name evidence="1" type="ORF">CLUMA_CG001601</name>
</gene>
<dbReference type="AlphaFoldDB" id="A0A1J1HMR1"/>
<accession>A0A1J1HMR1</accession>
<sequence length="61" mass="6956">MNAINSKHQLTRICGMLSSAVEGNEEKFLTQYSVMNIVVSHHKGKIEVVKHKVEVQCRFID</sequence>
<organism evidence="1 2">
    <name type="scientific">Clunio marinus</name>
    <dbReference type="NCBI Taxonomy" id="568069"/>
    <lineage>
        <taxon>Eukaryota</taxon>
        <taxon>Metazoa</taxon>
        <taxon>Ecdysozoa</taxon>
        <taxon>Arthropoda</taxon>
        <taxon>Hexapoda</taxon>
        <taxon>Insecta</taxon>
        <taxon>Pterygota</taxon>
        <taxon>Neoptera</taxon>
        <taxon>Endopterygota</taxon>
        <taxon>Diptera</taxon>
        <taxon>Nematocera</taxon>
        <taxon>Chironomoidea</taxon>
        <taxon>Chironomidae</taxon>
        <taxon>Clunio</taxon>
    </lineage>
</organism>